<organism evidence="8 9">
    <name type="scientific">Tieghemostelium lacteum</name>
    <name type="common">Slime mold</name>
    <name type="synonym">Dictyostelium lacteum</name>
    <dbReference type="NCBI Taxonomy" id="361077"/>
    <lineage>
        <taxon>Eukaryota</taxon>
        <taxon>Amoebozoa</taxon>
        <taxon>Evosea</taxon>
        <taxon>Eumycetozoa</taxon>
        <taxon>Dictyostelia</taxon>
        <taxon>Dictyosteliales</taxon>
        <taxon>Raperosteliaceae</taxon>
        <taxon>Tieghemostelium</taxon>
    </lineage>
</organism>
<evidence type="ECO:0000256" key="4">
    <source>
        <dbReference type="ARBA" id="ARBA00023065"/>
    </source>
</evidence>
<evidence type="ECO:0000256" key="6">
    <source>
        <dbReference type="PROSITE-ProRule" id="PRU00259"/>
    </source>
</evidence>
<dbReference type="InParanoid" id="A0A151Z8C1"/>
<keyword evidence="2 5" id="KW-0813">Transport</keyword>
<dbReference type="GO" id="GO:0046961">
    <property type="term" value="F:proton-transporting ATPase activity, rotational mechanism"/>
    <property type="evidence" value="ECO:0007669"/>
    <property type="project" value="UniProtKB-UniRule"/>
</dbReference>
<evidence type="ECO:0000313" key="9">
    <source>
        <dbReference type="Proteomes" id="UP000076078"/>
    </source>
</evidence>
<evidence type="ECO:0000256" key="2">
    <source>
        <dbReference type="ARBA" id="ARBA00022448"/>
    </source>
</evidence>
<dbReference type="GO" id="GO:0000221">
    <property type="term" value="C:vacuolar proton-transporting V-type ATPase, V1 domain"/>
    <property type="evidence" value="ECO:0007669"/>
    <property type="project" value="UniProtKB-UniRule"/>
</dbReference>
<proteinExistence type="inferred from homology"/>
<dbReference type="Pfam" id="PF03224">
    <property type="entry name" value="V-ATPase_H_N"/>
    <property type="match status" value="1"/>
</dbReference>
<dbReference type="InterPro" id="IPR038497">
    <property type="entry name" value="ATPase_V1-cplx_hsu_C_sf"/>
</dbReference>
<reference evidence="8 9" key="1">
    <citation type="submission" date="2015-12" db="EMBL/GenBank/DDBJ databases">
        <title>Dictyostelia acquired genes for synthesis and detection of signals that induce cell-type specialization by lateral gene transfer from prokaryotes.</title>
        <authorList>
            <person name="Gloeckner G."/>
            <person name="Schaap P."/>
        </authorList>
    </citation>
    <scope>NUCLEOTIDE SEQUENCE [LARGE SCALE GENOMIC DNA]</scope>
    <source>
        <strain evidence="8 9">TK</strain>
    </source>
</reference>
<dbReference type="PROSITE" id="PS50176">
    <property type="entry name" value="ARM_REPEAT"/>
    <property type="match status" value="1"/>
</dbReference>
<dbReference type="Gene3D" id="1.25.40.150">
    <property type="entry name" value="V-type ATPase, subunit H, C-terminal domain"/>
    <property type="match status" value="1"/>
</dbReference>
<dbReference type="InterPro" id="IPR016024">
    <property type="entry name" value="ARM-type_fold"/>
</dbReference>
<dbReference type="Pfam" id="PF11698">
    <property type="entry name" value="V-ATPase_H_C"/>
    <property type="match status" value="1"/>
</dbReference>
<gene>
    <name evidence="8" type="ORF">DLAC_08772</name>
</gene>
<accession>A0A151Z8C1</accession>
<evidence type="ECO:0000256" key="3">
    <source>
        <dbReference type="ARBA" id="ARBA00022781"/>
    </source>
</evidence>
<dbReference type="AlphaFoldDB" id="A0A151Z8C1"/>
<comment type="function">
    <text evidence="5">Subunit of the V1 complex of vacuolar(H+)-ATPase (V-ATPase), a multisubunit enzyme composed of a peripheral complex (V1) that hydrolyzes ATP and a membrane integral complex (V0) that translocates protons. V-ATPase is responsible for acidifying and maintaining the pH of intracellular compartments.</text>
</comment>
<feature type="domain" description="ATPase V1 complex subunit H C-terminal" evidence="7">
    <location>
        <begin position="317"/>
        <end position="433"/>
    </location>
</feature>
<feature type="repeat" description="ARM" evidence="6">
    <location>
        <begin position="240"/>
        <end position="283"/>
    </location>
</feature>
<sequence length="450" mass="51208">MDTSNGVKAGESSFKEKVLAREIPWNAFASSNSVCVTAEEYDLISKYDKHPESEKKEKFNQHPTKYVQFFVNFTHTTTNAEIIQYLLTLINEVIQIEPKAASYFAKLTKDNDESYPYSVFLKLLGREDPYINLQASVILGSIMCAGEPKREDVEKLFNWISPLLRKSNSSEVEVGLIALQTILLRDDYRLIFKSLNGPEQLLSILQSANPNNIRLLYETLYTIWLLTFNEEIVAGYSGTGIVAKLVQLIKTLAKEKIVRLSISTLRNLMGKGTNNEEMIDNGVVRMLDILSNKRWDDQDIVEDIEAISKGLSSDIDKMSSFNKYKAEIISGDLEWTPVHKSERFWKENATKFEENNYQIIKYLQLILQKSSNATHLSIACHDLGEFVRFHSRGKVIIESLGIKPDIMTLMSNTNEEVKKQALFALQKMMITNWEYLSNGAPPTTAVSARN</sequence>
<keyword evidence="4 5" id="KW-0406">Ion transport</keyword>
<dbReference type="InterPro" id="IPR000225">
    <property type="entry name" value="Armadillo"/>
</dbReference>
<dbReference type="FunCoup" id="A0A151Z8C1">
    <property type="interactions" value="903"/>
</dbReference>
<dbReference type="InterPro" id="IPR011987">
    <property type="entry name" value="ATPase_V1-cplx_hsu_C"/>
</dbReference>
<dbReference type="OMA" id="HSGHLRW"/>
<dbReference type="PIRSF" id="PIRSF032184">
    <property type="entry name" value="ATPase_V1_H"/>
    <property type="match status" value="1"/>
</dbReference>
<comment type="subunit">
    <text evidence="5">V-ATPase is a heteromultimeric enzyme made up of two complexes: the ATP-hydrolytic V1 complex and the proton translocation V0 complex.</text>
</comment>
<dbReference type="OrthoDB" id="10263554at2759"/>
<dbReference type="PANTHER" id="PTHR10698:SF0">
    <property type="entry name" value="V-TYPE PROTON ATPASE SUBUNIT H"/>
    <property type="match status" value="1"/>
</dbReference>
<dbReference type="PANTHER" id="PTHR10698">
    <property type="entry name" value="V-TYPE PROTON ATPASE SUBUNIT H"/>
    <property type="match status" value="1"/>
</dbReference>
<protein>
    <recommendedName>
        <fullName evidence="5">V-type proton ATPase subunit H</fullName>
    </recommendedName>
</protein>
<dbReference type="InterPro" id="IPR011989">
    <property type="entry name" value="ARM-like"/>
</dbReference>
<dbReference type="SUPFAM" id="SSF48371">
    <property type="entry name" value="ARM repeat"/>
    <property type="match status" value="1"/>
</dbReference>
<comment type="similarity">
    <text evidence="1 5">Belongs to the V-ATPase H subunit family.</text>
</comment>
<evidence type="ECO:0000313" key="8">
    <source>
        <dbReference type="EMBL" id="KYQ90178.1"/>
    </source>
</evidence>
<name>A0A151Z8C1_TIELA</name>
<keyword evidence="9" id="KW-1185">Reference proteome</keyword>
<comment type="caution">
    <text evidence="8">The sequence shown here is derived from an EMBL/GenBank/DDBJ whole genome shotgun (WGS) entry which is preliminary data.</text>
</comment>
<evidence type="ECO:0000256" key="5">
    <source>
        <dbReference type="PIRNR" id="PIRNR032184"/>
    </source>
</evidence>
<dbReference type="Proteomes" id="UP000076078">
    <property type="component" value="Unassembled WGS sequence"/>
</dbReference>
<keyword evidence="3 5" id="KW-0375">Hydrogen ion transport</keyword>
<dbReference type="Gene3D" id="1.25.10.10">
    <property type="entry name" value="Leucine-rich Repeat Variant"/>
    <property type="match status" value="1"/>
</dbReference>
<dbReference type="EMBL" id="LODT01000037">
    <property type="protein sequence ID" value="KYQ90178.1"/>
    <property type="molecule type" value="Genomic_DNA"/>
</dbReference>
<evidence type="ECO:0000256" key="1">
    <source>
        <dbReference type="ARBA" id="ARBA00008613"/>
    </source>
</evidence>
<dbReference type="InterPro" id="IPR004908">
    <property type="entry name" value="ATPase_V1-cplx_hsu"/>
</dbReference>
<evidence type="ECO:0000259" key="7">
    <source>
        <dbReference type="Pfam" id="PF11698"/>
    </source>
</evidence>
<dbReference type="STRING" id="361077.A0A151Z8C1"/>